<reference evidence="1 2" key="1">
    <citation type="submission" date="2021-08" db="EMBL/GenBank/DDBJ databases">
        <title>Draft Genome Sequence of Phanerochaete sordida strain YK-624.</title>
        <authorList>
            <person name="Mori T."/>
            <person name="Dohra H."/>
            <person name="Suzuki T."/>
            <person name="Kawagishi H."/>
            <person name="Hirai H."/>
        </authorList>
    </citation>
    <scope>NUCLEOTIDE SEQUENCE [LARGE SCALE GENOMIC DNA]</scope>
    <source>
        <strain evidence="1 2">YK-624</strain>
    </source>
</reference>
<gene>
    <name evidence="1" type="ORF">PsYK624_145410</name>
</gene>
<organism evidence="1 2">
    <name type="scientific">Phanerochaete sordida</name>
    <dbReference type="NCBI Taxonomy" id="48140"/>
    <lineage>
        <taxon>Eukaryota</taxon>
        <taxon>Fungi</taxon>
        <taxon>Dikarya</taxon>
        <taxon>Basidiomycota</taxon>
        <taxon>Agaricomycotina</taxon>
        <taxon>Agaricomycetes</taxon>
        <taxon>Polyporales</taxon>
        <taxon>Phanerochaetaceae</taxon>
        <taxon>Phanerochaete</taxon>
    </lineage>
</organism>
<dbReference type="Proteomes" id="UP000703269">
    <property type="component" value="Unassembled WGS sequence"/>
</dbReference>
<keyword evidence="2" id="KW-1185">Reference proteome</keyword>
<accession>A0A9P3GRZ5</accession>
<proteinExistence type="predicted"/>
<evidence type="ECO:0000313" key="1">
    <source>
        <dbReference type="EMBL" id="GJE98314.1"/>
    </source>
</evidence>
<dbReference type="EMBL" id="BPQB01000085">
    <property type="protein sequence ID" value="GJE98314.1"/>
    <property type="molecule type" value="Genomic_DNA"/>
</dbReference>
<name>A0A9P3GRZ5_9APHY</name>
<sequence length="273" mass="30568">MDGIWPGTIYQKALSSLNIGFTPWSPERPVEIGDVGFFGSGDFKQMVNVMKPPDDDFNRGALPNDYEPLSCKIEQRTTSTIRHMIKMSKNISLKSPTLAEFNAATAPLTFPITFHFVANGGPGAVVLSLGTGIIEEVAPNAEFEAHFAENYRQWIDIALTCFSQEIREEDLVLVRGHTKVDSRWIAIALNGSGRFTVEVDEANNVSVEKEKEFPLFMEHGDVIAADYARRLHQQDIAAGSDPQLFVEEDQCLFFKYYTMKKRMWGSPKVVAIP</sequence>
<dbReference type="OrthoDB" id="2745211at2759"/>
<evidence type="ECO:0000313" key="2">
    <source>
        <dbReference type="Proteomes" id="UP000703269"/>
    </source>
</evidence>
<comment type="caution">
    <text evidence="1">The sequence shown here is derived from an EMBL/GenBank/DDBJ whole genome shotgun (WGS) entry which is preliminary data.</text>
</comment>
<protein>
    <submittedName>
        <fullName evidence="1">Uncharacterized protein</fullName>
    </submittedName>
</protein>
<dbReference type="AlphaFoldDB" id="A0A9P3GRZ5"/>